<dbReference type="InParanoid" id="G5AEH3"/>
<name>G5AEH3_PHYSP</name>
<gene>
    <name evidence="4" type="ORF">PHYSODRAFT_248105</name>
</gene>
<evidence type="ECO:0000313" key="4">
    <source>
        <dbReference type="EMBL" id="EGZ06575.1"/>
    </source>
</evidence>
<evidence type="ECO:0000259" key="3">
    <source>
        <dbReference type="PROSITE" id="PS50158"/>
    </source>
</evidence>
<evidence type="ECO:0000256" key="1">
    <source>
        <dbReference type="PROSITE-ProRule" id="PRU00047"/>
    </source>
</evidence>
<dbReference type="OMA" id="HESTMEE"/>
<evidence type="ECO:0000256" key="2">
    <source>
        <dbReference type="SAM" id="MobiDB-lite"/>
    </source>
</evidence>
<dbReference type="GeneID" id="20637794"/>
<keyword evidence="1" id="KW-0863">Zinc-finger</keyword>
<dbReference type="RefSeq" id="XP_009538472.1">
    <property type="nucleotide sequence ID" value="XM_009540177.1"/>
</dbReference>
<protein>
    <recommendedName>
        <fullName evidence="3">CCHC-type domain-containing protein</fullName>
    </recommendedName>
</protein>
<dbReference type="PROSITE" id="PS50158">
    <property type="entry name" value="ZF_CCHC"/>
    <property type="match status" value="1"/>
</dbReference>
<sequence>MDRTEPVERMSAFDEYERGLIAHVQGNLLAQMSEPKRVQPKPLRLTVPPFEGEEDENLHFWIRETEIERDAHVGSLASGGPTVGIHQDDSGLKVGPARTQLFRVRTATMEEEIQVALQEEYSHKQAGALAVVQPVVTESEPEPMDLSSAEQYSVRCYGCGGLGHYQRACPSSGSGKKTTRRPEGQGGADAIHRQVLKGATTTNTRAFNGTTMVLDASDKKKKKKKKKKGGIDDMMISMEKVQCICNRGLLCLACGAALGQQVSMTRCRDG</sequence>
<dbReference type="GO" id="GO:0008270">
    <property type="term" value="F:zinc ion binding"/>
    <property type="evidence" value="ECO:0007669"/>
    <property type="project" value="UniProtKB-KW"/>
</dbReference>
<organism evidence="4 5">
    <name type="scientific">Phytophthora sojae (strain P6497)</name>
    <name type="common">Soybean stem and root rot agent</name>
    <name type="synonym">Phytophthora megasperma f. sp. glycines</name>
    <dbReference type="NCBI Taxonomy" id="1094619"/>
    <lineage>
        <taxon>Eukaryota</taxon>
        <taxon>Sar</taxon>
        <taxon>Stramenopiles</taxon>
        <taxon>Oomycota</taxon>
        <taxon>Peronosporomycetes</taxon>
        <taxon>Peronosporales</taxon>
        <taxon>Peronosporaceae</taxon>
        <taxon>Phytophthora</taxon>
    </lineage>
</organism>
<dbReference type="EMBL" id="JH159164">
    <property type="protein sequence ID" value="EGZ06575.1"/>
    <property type="molecule type" value="Genomic_DNA"/>
</dbReference>
<keyword evidence="5" id="KW-1185">Reference proteome</keyword>
<feature type="region of interest" description="Disordered" evidence="2">
    <location>
        <begin position="169"/>
        <end position="188"/>
    </location>
</feature>
<dbReference type="GO" id="GO:0003676">
    <property type="term" value="F:nucleic acid binding"/>
    <property type="evidence" value="ECO:0007669"/>
    <property type="project" value="InterPro"/>
</dbReference>
<feature type="domain" description="CCHC-type" evidence="3">
    <location>
        <begin position="155"/>
        <end position="171"/>
    </location>
</feature>
<dbReference type="InterPro" id="IPR036875">
    <property type="entry name" value="Znf_CCHC_sf"/>
</dbReference>
<dbReference type="SMART" id="SM00343">
    <property type="entry name" value="ZnF_C2HC"/>
    <property type="match status" value="1"/>
</dbReference>
<reference evidence="4 5" key="1">
    <citation type="journal article" date="2006" name="Science">
        <title>Phytophthora genome sequences uncover evolutionary origins and mechanisms of pathogenesis.</title>
        <authorList>
            <person name="Tyler B.M."/>
            <person name="Tripathy S."/>
            <person name="Zhang X."/>
            <person name="Dehal P."/>
            <person name="Jiang R.H."/>
            <person name="Aerts A."/>
            <person name="Arredondo F.D."/>
            <person name="Baxter L."/>
            <person name="Bensasson D."/>
            <person name="Beynon J.L."/>
            <person name="Chapman J."/>
            <person name="Damasceno C.M."/>
            <person name="Dorrance A.E."/>
            <person name="Dou D."/>
            <person name="Dickerman A.W."/>
            <person name="Dubchak I.L."/>
            <person name="Garbelotto M."/>
            <person name="Gijzen M."/>
            <person name="Gordon S.G."/>
            <person name="Govers F."/>
            <person name="Grunwald N.J."/>
            <person name="Huang W."/>
            <person name="Ivors K.L."/>
            <person name="Jones R.W."/>
            <person name="Kamoun S."/>
            <person name="Krampis K."/>
            <person name="Lamour K.H."/>
            <person name="Lee M.K."/>
            <person name="McDonald W.H."/>
            <person name="Medina M."/>
            <person name="Meijer H.J."/>
            <person name="Nordberg E.K."/>
            <person name="Maclean D.J."/>
            <person name="Ospina-Giraldo M.D."/>
            <person name="Morris P.F."/>
            <person name="Phuntumart V."/>
            <person name="Putnam N.H."/>
            <person name="Rash S."/>
            <person name="Rose J.K."/>
            <person name="Sakihama Y."/>
            <person name="Salamov A.A."/>
            <person name="Savidor A."/>
            <person name="Scheuring C.F."/>
            <person name="Smith B.M."/>
            <person name="Sobral B.W."/>
            <person name="Terry A."/>
            <person name="Torto-Alalibo T.A."/>
            <person name="Win J."/>
            <person name="Xu Z."/>
            <person name="Zhang H."/>
            <person name="Grigoriev I.V."/>
            <person name="Rokhsar D.S."/>
            <person name="Boore J.L."/>
        </authorList>
    </citation>
    <scope>NUCLEOTIDE SEQUENCE [LARGE SCALE GENOMIC DNA]</scope>
    <source>
        <strain evidence="4 5">P6497</strain>
    </source>
</reference>
<dbReference type="AlphaFoldDB" id="G5AEH3"/>
<dbReference type="Proteomes" id="UP000002640">
    <property type="component" value="Unassembled WGS sequence"/>
</dbReference>
<proteinExistence type="predicted"/>
<dbReference type="SUPFAM" id="SSF57756">
    <property type="entry name" value="Retrovirus zinc finger-like domains"/>
    <property type="match status" value="1"/>
</dbReference>
<dbReference type="Gene3D" id="4.10.60.10">
    <property type="entry name" value="Zinc finger, CCHC-type"/>
    <property type="match status" value="1"/>
</dbReference>
<evidence type="ECO:0000313" key="5">
    <source>
        <dbReference type="Proteomes" id="UP000002640"/>
    </source>
</evidence>
<accession>G5AEH3</accession>
<dbReference type="InterPro" id="IPR001878">
    <property type="entry name" value="Znf_CCHC"/>
</dbReference>
<keyword evidence="1" id="KW-0479">Metal-binding</keyword>
<keyword evidence="1" id="KW-0862">Zinc</keyword>
<dbReference type="KEGG" id="psoj:PHYSODRAFT_248105"/>